<dbReference type="AlphaFoldDB" id="J6ETS0"/>
<dbReference type="InterPro" id="IPR013057">
    <property type="entry name" value="AA_transpt_TM"/>
</dbReference>
<dbReference type="VEuPathDB" id="FungiDB:A1Q1_05368"/>
<feature type="transmembrane region" description="Helical" evidence="6">
    <location>
        <begin position="324"/>
        <end position="346"/>
    </location>
</feature>
<dbReference type="Pfam" id="PF01490">
    <property type="entry name" value="Aa_trans"/>
    <property type="match status" value="1"/>
</dbReference>
<evidence type="ECO:0000256" key="3">
    <source>
        <dbReference type="ARBA" id="ARBA00022692"/>
    </source>
</evidence>
<feature type="transmembrane region" description="Helical" evidence="6">
    <location>
        <begin position="518"/>
        <end position="542"/>
    </location>
</feature>
<dbReference type="GeneID" id="25988880"/>
<evidence type="ECO:0000313" key="9">
    <source>
        <dbReference type="Proteomes" id="UP000002748"/>
    </source>
</evidence>
<dbReference type="RefSeq" id="XP_014177575.1">
    <property type="nucleotide sequence ID" value="XM_014322100.1"/>
</dbReference>
<keyword evidence="5 6" id="KW-0472">Membrane</keyword>
<feature type="transmembrane region" description="Helical" evidence="6">
    <location>
        <begin position="96"/>
        <end position="119"/>
    </location>
</feature>
<dbReference type="PANTHER" id="PTHR22950">
    <property type="entry name" value="AMINO ACID TRANSPORTER"/>
    <property type="match status" value="1"/>
</dbReference>
<feature type="transmembrane region" description="Helical" evidence="6">
    <location>
        <begin position="68"/>
        <end position="90"/>
    </location>
</feature>
<gene>
    <name evidence="8" type="ORF">A1Q1_05368</name>
</gene>
<comment type="similarity">
    <text evidence="2">Belongs to the amino acid/polyamine transporter 2 family.</text>
</comment>
<dbReference type="GO" id="GO:0016020">
    <property type="term" value="C:membrane"/>
    <property type="evidence" value="ECO:0007669"/>
    <property type="project" value="UniProtKB-SubCell"/>
</dbReference>
<comment type="caution">
    <text evidence="8">The sequence shown here is derived from an EMBL/GenBank/DDBJ whole genome shotgun (WGS) entry which is preliminary data.</text>
</comment>
<evidence type="ECO:0000256" key="4">
    <source>
        <dbReference type="ARBA" id="ARBA00022989"/>
    </source>
</evidence>
<feature type="transmembrane region" description="Helical" evidence="6">
    <location>
        <begin position="252"/>
        <end position="271"/>
    </location>
</feature>
<feature type="transmembrane region" description="Helical" evidence="6">
    <location>
        <begin position="367"/>
        <end position="388"/>
    </location>
</feature>
<dbReference type="KEGG" id="tasa:A1Q1_05368"/>
<evidence type="ECO:0000313" key="8">
    <source>
        <dbReference type="EMBL" id="EJT46157.1"/>
    </source>
</evidence>
<organism evidence="8 9">
    <name type="scientific">Trichosporon asahii var. asahii (strain ATCC 90039 / CBS 2479 / JCM 2466 / KCTC 7840 / NBRC 103889/ NCYC 2677 / UAMH 7654)</name>
    <name type="common">Yeast</name>
    <dbReference type="NCBI Taxonomy" id="1186058"/>
    <lineage>
        <taxon>Eukaryota</taxon>
        <taxon>Fungi</taxon>
        <taxon>Dikarya</taxon>
        <taxon>Basidiomycota</taxon>
        <taxon>Agaricomycotina</taxon>
        <taxon>Tremellomycetes</taxon>
        <taxon>Trichosporonales</taxon>
        <taxon>Trichosporonaceae</taxon>
        <taxon>Trichosporon</taxon>
    </lineage>
</organism>
<dbReference type="EMBL" id="ALBS01000304">
    <property type="protein sequence ID" value="EJT46157.1"/>
    <property type="molecule type" value="Genomic_DNA"/>
</dbReference>
<evidence type="ECO:0000256" key="1">
    <source>
        <dbReference type="ARBA" id="ARBA00004141"/>
    </source>
</evidence>
<accession>J6ETS0</accession>
<dbReference type="GO" id="GO:0015179">
    <property type="term" value="F:L-amino acid transmembrane transporter activity"/>
    <property type="evidence" value="ECO:0007669"/>
    <property type="project" value="TreeGrafter"/>
</dbReference>
<dbReference type="PANTHER" id="PTHR22950:SF683">
    <property type="entry name" value="AMINO ACID TRANSPORTER (EUROFUNG)"/>
    <property type="match status" value="1"/>
</dbReference>
<feature type="transmembrane region" description="Helical" evidence="6">
    <location>
        <begin position="228"/>
        <end position="246"/>
    </location>
</feature>
<feature type="transmembrane region" description="Helical" evidence="6">
    <location>
        <begin position="408"/>
        <end position="429"/>
    </location>
</feature>
<feature type="transmembrane region" description="Helical" evidence="6">
    <location>
        <begin position="283"/>
        <end position="304"/>
    </location>
</feature>
<evidence type="ECO:0000256" key="2">
    <source>
        <dbReference type="ARBA" id="ARBA00008066"/>
    </source>
</evidence>
<sequence length="564" mass="59958">MLFEKSRKEPDVAVDIAPAHHSVSDSGDYGSHDLSKTEAQGGHTVMTDGVFGNMDDHSGPNYRAVGKWGALILMTKANLGLGVLALPSVFATLGMVPGILCIVAIQTIIAYCGVVIGSWKMTHPTTHSLADAGGIMGGWIAREFLFLIFFATSGGGSCGRSGRSSELEGLVSEGLAGVEGRLGWKKWVEIGHVGGTWTLHSAQPAPLARLPSSSMPALRYSAPNAQPTLSIMIFILGSACVGVSTALNAVSSHGACTAVFVAVSAIAGFLLGSIRTLGRISWIGWVGIFFIMASILTLTIAAGVQDRPADAPQAPLPWDKDLKIFAQPTFAAAMSAINNIVFSYGATPMYFGIVSEMRDPRQYAPMMVTSVCSLTVVYLVIGSVVYYYCGQYVASPALGSAGLLMKKVCYGISIPGLLASLTIFTHVCGKTLFVRLMKGSRHLAANTIQHWAAWLGCTAFSVIVGYIIASAIPNFGSIIGLVGALFCPIVCIIPYTFMWWSLNKKGRRLSELTFRKKIAYAVNILFCIIGFFLLGAGTYGAVVDLRKTTSESKPWSCENNSGPY</sequence>
<comment type="subcellular location">
    <subcellularLocation>
        <location evidence="1">Membrane</location>
        <topology evidence="1">Multi-pass membrane protein</topology>
    </subcellularLocation>
</comment>
<proteinExistence type="inferred from homology"/>
<feature type="domain" description="Amino acid transporter transmembrane" evidence="7">
    <location>
        <begin position="234"/>
        <end position="541"/>
    </location>
</feature>
<dbReference type="OrthoDB" id="40134at2759"/>
<feature type="transmembrane region" description="Helical" evidence="6">
    <location>
        <begin position="450"/>
        <end position="469"/>
    </location>
</feature>
<evidence type="ECO:0000259" key="7">
    <source>
        <dbReference type="Pfam" id="PF01490"/>
    </source>
</evidence>
<name>J6ETS0_TRIAS</name>
<dbReference type="HOGENOM" id="CLU_027816_3_1_1"/>
<reference evidence="8 9" key="1">
    <citation type="journal article" date="2012" name="Eukaryot. Cell">
        <title>Draft genome sequence of CBS 2479, the standard type strain of Trichosporon asahii.</title>
        <authorList>
            <person name="Yang R.Y."/>
            <person name="Li H.T."/>
            <person name="Zhu H."/>
            <person name="Zhou G.P."/>
            <person name="Wang M."/>
            <person name="Wang L."/>
        </authorList>
    </citation>
    <scope>NUCLEOTIDE SEQUENCE [LARGE SCALE GENOMIC DNA]</scope>
    <source>
        <strain evidence="9">ATCC 90039 / CBS 2479 / JCM 2466 / KCTC 7840 / NCYC 2677 / UAMH 7654</strain>
    </source>
</reference>
<feature type="transmembrane region" description="Helical" evidence="6">
    <location>
        <begin position="475"/>
        <end position="497"/>
    </location>
</feature>
<keyword evidence="3 6" id="KW-0812">Transmembrane</keyword>
<dbReference type="Proteomes" id="UP000002748">
    <property type="component" value="Unassembled WGS sequence"/>
</dbReference>
<protein>
    <submittedName>
        <fullName evidence="8">Amino acid transporter, putative</fullName>
    </submittedName>
</protein>
<evidence type="ECO:0000256" key="5">
    <source>
        <dbReference type="ARBA" id="ARBA00023136"/>
    </source>
</evidence>
<keyword evidence="4 6" id="KW-1133">Transmembrane helix</keyword>
<evidence type="ECO:0000256" key="6">
    <source>
        <dbReference type="SAM" id="Phobius"/>
    </source>
</evidence>